<dbReference type="AlphaFoldDB" id="A0A5B0S9J6"/>
<evidence type="ECO:0000313" key="3">
    <source>
        <dbReference type="Proteomes" id="UP000325313"/>
    </source>
</evidence>
<dbReference type="EMBL" id="VDEP01000048">
    <property type="protein sequence ID" value="KAA1134640.1"/>
    <property type="molecule type" value="Genomic_DNA"/>
</dbReference>
<dbReference type="Proteomes" id="UP000325313">
    <property type="component" value="Unassembled WGS sequence"/>
</dbReference>
<evidence type="ECO:0000256" key="1">
    <source>
        <dbReference type="SAM" id="MobiDB-lite"/>
    </source>
</evidence>
<feature type="region of interest" description="Disordered" evidence="1">
    <location>
        <begin position="63"/>
        <end position="94"/>
    </location>
</feature>
<comment type="caution">
    <text evidence="2">The sequence shown here is derived from an EMBL/GenBank/DDBJ whole genome shotgun (WGS) entry which is preliminary data.</text>
</comment>
<protein>
    <submittedName>
        <fullName evidence="2">Uncharacterized protein</fullName>
    </submittedName>
</protein>
<name>A0A5B0S9J6_PUCGR</name>
<organism evidence="2 3">
    <name type="scientific">Puccinia graminis f. sp. tritici</name>
    <dbReference type="NCBI Taxonomy" id="56615"/>
    <lineage>
        <taxon>Eukaryota</taxon>
        <taxon>Fungi</taxon>
        <taxon>Dikarya</taxon>
        <taxon>Basidiomycota</taxon>
        <taxon>Pucciniomycotina</taxon>
        <taxon>Pucciniomycetes</taxon>
        <taxon>Pucciniales</taxon>
        <taxon>Pucciniaceae</taxon>
        <taxon>Puccinia</taxon>
    </lineage>
</organism>
<gene>
    <name evidence="2" type="ORF">PGTUg99_011191</name>
</gene>
<proteinExistence type="predicted"/>
<evidence type="ECO:0000313" key="2">
    <source>
        <dbReference type="EMBL" id="KAA1134640.1"/>
    </source>
</evidence>
<accession>A0A5B0S9J6</accession>
<reference evidence="2 3" key="1">
    <citation type="submission" date="2019-05" db="EMBL/GenBank/DDBJ databases">
        <title>Emergence of the Ug99 lineage of the wheat stem rust pathogen through somatic hybridization.</title>
        <authorList>
            <person name="Li F."/>
            <person name="Upadhyaya N.M."/>
            <person name="Sperschneider J."/>
            <person name="Matny O."/>
            <person name="Nguyen-Phuc H."/>
            <person name="Mago R."/>
            <person name="Raley C."/>
            <person name="Miller M.E."/>
            <person name="Silverstein K.A.T."/>
            <person name="Henningsen E."/>
            <person name="Hirsch C.D."/>
            <person name="Visser B."/>
            <person name="Pretorius Z.A."/>
            <person name="Steffenson B.J."/>
            <person name="Schwessinger B."/>
            <person name="Dodds P.N."/>
            <person name="Figueroa M."/>
        </authorList>
    </citation>
    <scope>NUCLEOTIDE SEQUENCE [LARGE SCALE GENOMIC DNA]</scope>
    <source>
        <strain evidence="2 3">Ug99</strain>
    </source>
</reference>
<sequence>MDNTVPAAEEVTKGSSYDLYAAMEEHIIRNSLQPLGCRIGCRPSSSQLRALTCEVSSALKSGLAEENDSDGIPKATDIQGTSLGKLNRFPREDV</sequence>